<proteinExistence type="predicted"/>
<evidence type="ECO:0000313" key="3">
    <source>
        <dbReference type="Proteomes" id="UP000479000"/>
    </source>
</evidence>
<dbReference type="AlphaFoldDB" id="A0A6H5H4X5"/>
<feature type="region of interest" description="Disordered" evidence="1">
    <location>
        <begin position="42"/>
        <end position="63"/>
    </location>
</feature>
<dbReference type="EMBL" id="CADCXU010020768">
    <property type="protein sequence ID" value="CAB0008752.1"/>
    <property type="molecule type" value="Genomic_DNA"/>
</dbReference>
<dbReference type="Proteomes" id="UP000479000">
    <property type="component" value="Unassembled WGS sequence"/>
</dbReference>
<sequence length="156" mass="17874">MVAKKRKKNVWQSFKQEDRTNDNERSPCDICQTLLRLTLEQETNPNAKRVGQHGKGDSRTLQARRGRLVIKSSEKTGAIKLIAGRILNRIGWNKNGDIAPSREETVRMLIRRGNNKKSRTWIEKVQKGLPRSGINDDRESKMVTHNRQNCSAILTV</sequence>
<protein>
    <submittedName>
        <fullName evidence="2">Uncharacterized protein</fullName>
    </submittedName>
</protein>
<reference evidence="2 3" key="1">
    <citation type="submission" date="2020-02" db="EMBL/GenBank/DDBJ databases">
        <authorList>
            <person name="Ferguson B K."/>
        </authorList>
    </citation>
    <scope>NUCLEOTIDE SEQUENCE [LARGE SCALE GENOMIC DNA]</scope>
</reference>
<accession>A0A6H5H4X5</accession>
<evidence type="ECO:0000256" key="1">
    <source>
        <dbReference type="SAM" id="MobiDB-lite"/>
    </source>
</evidence>
<keyword evidence="3" id="KW-1185">Reference proteome</keyword>
<gene>
    <name evidence="2" type="ORF">NTEN_LOCUS13976</name>
</gene>
<feature type="compositionally biased region" description="Basic and acidic residues" evidence="1">
    <location>
        <begin position="15"/>
        <end position="25"/>
    </location>
</feature>
<feature type="region of interest" description="Disordered" evidence="1">
    <location>
        <begin position="1"/>
        <end position="25"/>
    </location>
</feature>
<evidence type="ECO:0000313" key="2">
    <source>
        <dbReference type="EMBL" id="CAB0008752.1"/>
    </source>
</evidence>
<organism evidence="2 3">
    <name type="scientific">Nesidiocoris tenuis</name>
    <dbReference type="NCBI Taxonomy" id="355587"/>
    <lineage>
        <taxon>Eukaryota</taxon>
        <taxon>Metazoa</taxon>
        <taxon>Ecdysozoa</taxon>
        <taxon>Arthropoda</taxon>
        <taxon>Hexapoda</taxon>
        <taxon>Insecta</taxon>
        <taxon>Pterygota</taxon>
        <taxon>Neoptera</taxon>
        <taxon>Paraneoptera</taxon>
        <taxon>Hemiptera</taxon>
        <taxon>Heteroptera</taxon>
        <taxon>Panheteroptera</taxon>
        <taxon>Cimicomorpha</taxon>
        <taxon>Miridae</taxon>
        <taxon>Dicyphina</taxon>
        <taxon>Nesidiocoris</taxon>
    </lineage>
</organism>
<name>A0A6H5H4X5_9HEMI</name>